<dbReference type="SUPFAM" id="SSF101386">
    <property type="entry name" value="all-alpha NTP pyrophosphatases"/>
    <property type="match status" value="2"/>
</dbReference>
<dbReference type="InterPro" id="IPR048015">
    <property type="entry name" value="NTP-PPase_MazG-like_N"/>
</dbReference>
<proteinExistence type="predicted"/>
<dbReference type="FunFam" id="1.10.287.1080:FF:000003">
    <property type="entry name" value="Nucleoside triphosphate pyrophosphohydrolase"/>
    <property type="match status" value="1"/>
</dbReference>
<dbReference type="GO" id="GO:0046076">
    <property type="term" value="P:dTTP catabolic process"/>
    <property type="evidence" value="ECO:0007669"/>
    <property type="project" value="TreeGrafter"/>
</dbReference>
<keyword evidence="4" id="KW-1185">Reference proteome</keyword>
<dbReference type="EMBL" id="BKZQ01000040">
    <property type="protein sequence ID" value="GER71236.1"/>
    <property type="molecule type" value="Genomic_DNA"/>
</dbReference>
<organism evidence="3 4">
    <name type="scientific">Weizmannia acidilactici</name>
    <dbReference type="NCBI Taxonomy" id="2607726"/>
    <lineage>
        <taxon>Bacteria</taxon>
        <taxon>Bacillati</taxon>
        <taxon>Bacillota</taxon>
        <taxon>Bacilli</taxon>
        <taxon>Bacillales</taxon>
        <taxon>Bacillaceae</taxon>
        <taxon>Heyndrickxia</taxon>
    </lineage>
</organism>
<dbReference type="GO" id="GO:0046061">
    <property type="term" value="P:dATP catabolic process"/>
    <property type="evidence" value="ECO:0007669"/>
    <property type="project" value="TreeGrafter"/>
</dbReference>
<dbReference type="PANTHER" id="PTHR30522:SF0">
    <property type="entry name" value="NUCLEOSIDE TRIPHOSPHATE PYROPHOSPHOHYDROLASE"/>
    <property type="match status" value="1"/>
</dbReference>
<evidence type="ECO:0000259" key="2">
    <source>
        <dbReference type="Pfam" id="PF03819"/>
    </source>
</evidence>
<dbReference type="FunFam" id="1.10.287.1080:FF:000001">
    <property type="entry name" value="Nucleoside triphosphate pyrophosphohydrolase"/>
    <property type="match status" value="1"/>
</dbReference>
<comment type="caution">
    <text evidence="3">The sequence shown here is derived from an EMBL/GenBank/DDBJ whole genome shotgun (WGS) entry which is preliminary data.</text>
</comment>
<dbReference type="Proteomes" id="UP000391919">
    <property type="component" value="Unassembled WGS sequence"/>
</dbReference>
<dbReference type="CDD" id="cd11528">
    <property type="entry name" value="NTP-PPase_MazG_Nterm"/>
    <property type="match status" value="1"/>
</dbReference>
<dbReference type="InterPro" id="IPR024180">
    <property type="entry name" value="Tetrapyrrole_Mease/MazG_pred"/>
</dbReference>
<dbReference type="Gene3D" id="3.40.1010.10">
    <property type="entry name" value="Cobalt-precorrin-4 Transmethylase, Domain 1"/>
    <property type="match status" value="1"/>
</dbReference>
<dbReference type="FunFam" id="3.40.1010.10:FF:000008">
    <property type="entry name" value="Similar to nucleoside triphosphate pyrophosphohydrolase, MazG"/>
    <property type="match status" value="1"/>
</dbReference>
<protein>
    <submittedName>
        <fullName evidence="3">MazG family protein</fullName>
    </submittedName>
</protein>
<dbReference type="GO" id="GO:0046047">
    <property type="term" value="P:TTP catabolic process"/>
    <property type="evidence" value="ECO:0007669"/>
    <property type="project" value="TreeGrafter"/>
</dbReference>
<dbReference type="AlphaFoldDB" id="A0A5J4J8P6"/>
<dbReference type="CDD" id="cd11723">
    <property type="entry name" value="YabN_N_like"/>
    <property type="match status" value="1"/>
</dbReference>
<evidence type="ECO:0000313" key="4">
    <source>
        <dbReference type="Proteomes" id="UP000391919"/>
    </source>
</evidence>
<feature type="domain" description="NTP pyrophosphohydrolase MazG-like" evidence="2">
    <location>
        <begin position="253"/>
        <end position="326"/>
    </location>
</feature>
<dbReference type="InterPro" id="IPR035996">
    <property type="entry name" value="4pyrrol_Methylase_sf"/>
</dbReference>
<gene>
    <name evidence="3" type="ORF">BpJC7_25390</name>
</gene>
<dbReference type="InterPro" id="IPR035013">
    <property type="entry name" value="YabN_N"/>
</dbReference>
<dbReference type="GO" id="GO:0046052">
    <property type="term" value="P:UTP catabolic process"/>
    <property type="evidence" value="ECO:0007669"/>
    <property type="project" value="TreeGrafter"/>
</dbReference>
<evidence type="ECO:0000313" key="3">
    <source>
        <dbReference type="EMBL" id="GER71236.1"/>
    </source>
</evidence>
<feature type="domain" description="Tetrapyrrole methylase" evidence="1">
    <location>
        <begin position="4"/>
        <end position="206"/>
    </location>
</feature>
<reference evidence="3 4" key="1">
    <citation type="submission" date="2019-09" db="EMBL/GenBank/DDBJ databases">
        <title>Draft genome sequence of Bacillus sp. JC-7.</title>
        <authorList>
            <person name="Tanaka N."/>
            <person name="Shiwa Y."/>
            <person name="Fujita N."/>
            <person name="Tanasupawat S."/>
        </authorList>
    </citation>
    <scope>NUCLEOTIDE SEQUENCE [LARGE SCALE GENOMIC DNA]</scope>
    <source>
        <strain evidence="3 4">JC-7</strain>
    </source>
</reference>
<name>A0A5J4J8P6_9BACI</name>
<dbReference type="GO" id="GO:0008168">
    <property type="term" value="F:methyltransferase activity"/>
    <property type="evidence" value="ECO:0007669"/>
    <property type="project" value="InterPro"/>
</dbReference>
<sequence length="486" mass="55382">MSHKITVVGLGAGDIGQLPLGVYKQLTGGQTIFLRTKEHPAVMELEREGMVYTAFDDVYEQHGRFEEVYEEIAAILFREAEQQDILYAVPGHPLVAERTVQLLLEQGPAKQTEVKIGGGQSFIDALFTAVKVDPIEGFQLLDGTDLKRKDIRTGRHLIIGQVYDAFIASDVKLTLMEKYPDEHTVTVVRAAGSRDEKVTWLPLYELDRQFELDNLTSVYVPPLQGRDLKDFSELRQIIADLRGPEGCPWDKEQTHLSLKKYLIEECYEVLEAIDEEDEDHLVEELGDVLLQVMLHAQIGEDEGMFAIEDVMEALASKMIRRHPHVFGDAEVTDAEEVTKNWERIKAAEKPGTGRESLLNGVAKGMPALIRAYEIQKKAAKVGFDWEHAAEALEKVREELREFAAEIESGQRENEIAEFGDLLFAMINVARFLRIHPEEALEQTNQKFIRRFHFIEQQVKKSGRDFSDFSLEELNAFWNLAKKEERK</sequence>
<dbReference type="SUPFAM" id="SSF53790">
    <property type="entry name" value="Tetrapyrrole methylase"/>
    <property type="match status" value="1"/>
</dbReference>
<dbReference type="InterPro" id="IPR000878">
    <property type="entry name" value="4pyrrol_Mease"/>
</dbReference>
<dbReference type="GO" id="GO:0006203">
    <property type="term" value="P:dGTP catabolic process"/>
    <property type="evidence" value="ECO:0007669"/>
    <property type="project" value="TreeGrafter"/>
</dbReference>
<dbReference type="Pfam" id="PF00590">
    <property type="entry name" value="TP_methylase"/>
    <property type="match status" value="1"/>
</dbReference>
<dbReference type="RefSeq" id="WP_151681545.1">
    <property type="nucleotide sequence ID" value="NZ_BKZQ01000040.1"/>
</dbReference>
<dbReference type="Pfam" id="PF03819">
    <property type="entry name" value="MazG"/>
    <property type="match status" value="2"/>
</dbReference>
<dbReference type="InterPro" id="IPR011551">
    <property type="entry name" value="NTP_PyrPHydrolase_MazG"/>
</dbReference>
<dbReference type="CDD" id="cd11529">
    <property type="entry name" value="NTP-PPase_MazG_Cterm"/>
    <property type="match status" value="1"/>
</dbReference>
<dbReference type="GO" id="GO:0046081">
    <property type="term" value="P:dUTP catabolic process"/>
    <property type="evidence" value="ECO:0007669"/>
    <property type="project" value="TreeGrafter"/>
</dbReference>
<dbReference type="NCBIfam" id="NF007113">
    <property type="entry name" value="PRK09562.1"/>
    <property type="match status" value="1"/>
</dbReference>
<dbReference type="PIRSF" id="PIRSF002845">
    <property type="entry name" value="Ttrprl_mtas_MazG"/>
    <property type="match status" value="1"/>
</dbReference>
<dbReference type="PANTHER" id="PTHR30522">
    <property type="entry name" value="NUCLEOSIDE TRIPHOSPHATE PYROPHOSPHOHYDROLASE"/>
    <property type="match status" value="1"/>
</dbReference>
<dbReference type="Gene3D" id="1.10.287.1080">
    <property type="entry name" value="MazG-like"/>
    <property type="match status" value="2"/>
</dbReference>
<dbReference type="InterPro" id="IPR048011">
    <property type="entry name" value="NTP-PPase_MazG-like_C"/>
</dbReference>
<accession>A0A5J4J8P6</accession>
<dbReference type="InterPro" id="IPR014777">
    <property type="entry name" value="4pyrrole_Mease_sub1"/>
</dbReference>
<dbReference type="GO" id="GO:0047429">
    <property type="term" value="F:nucleoside triphosphate diphosphatase activity"/>
    <property type="evidence" value="ECO:0007669"/>
    <property type="project" value="InterPro"/>
</dbReference>
<evidence type="ECO:0000259" key="1">
    <source>
        <dbReference type="Pfam" id="PF00590"/>
    </source>
</evidence>
<dbReference type="NCBIfam" id="TIGR00444">
    <property type="entry name" value="mazG"/>
    <property type="match status" value="1"/>
</dbReference>
<dbReference type="GO" id="GO:0006950">
    <property type="term" value="P:response to stress"/>
    <property type="evidence" value="ECO:0007669"/>
    <property type="project" value="UniProtKB-ARBA"/>
</dbReference>
<dbReference type="InterPro" id="IPR004518">
    <property type="entry name" value="MazG-like_dom"/>
</dbReference>
<feature type="domain" description="NTP pyrophosphohydrolase MazG-like" evidence="2">
    <location>
        <begin position="392"/>
        <end position="450"/>
    </location>
</feature>